<dbReference type="GO" id="GO:0016887">
    <property type="term" value="F:ATP hydrolysis activity"/>
    <property type="evidence" value="ECO:0007669"/>
    <property type="project" value="InterPro"/>
</dbReference>
<dbReference type="InterPro" id="IPR027417">
    <property type="entry name" value="P-loop_NTPase"/>
</dbReference>
<dbReference type="EMBL" id="BMAR01000024">
    <property type="protein sequence ID" value="GFR48505.1"/>
    <property type="molecule type" value="Genomic_DNA"/>
</dbReference>
<protein>
    <recommendedName>
        <fullName evidence="2">ATPase AAA-type core domain-containing protein</fullName>
    </recommendedName>
</protein>
<dbReference type="AlphaFoldDB" id="A0AAD3DUU7"/>
<dbReference type="Gene3D" id="1.10.8.60">
    <property type="match status" value="1"/>
</dbReference>
<keyword evidence="4" id="KW-1185">Reference proteome</keyword>
<accession>A0AAD3DUU7</accession>
<dbReference type="Pfam" id="PF00004">
    <property type="entry name" value="AAA"/>
    <property type="match status" value="1"/>
</dbReference>
<dbReference type="PANTHER" id="PTHR23077">
    <property type="entry name" value="AAA-FAMILY ATPASE"/>
    <property type="match status" value="1"/>
</dbReference>
<sequence length="133" mass="13944">GEAALRDAFKRARMGAPAILFLDELDAVAGRREEGGSSGGGAPDAGVRLLTTLLTEMDGIELANGVLVLGATNRPDAVDPALLRPGRFSSHVFVPPPDTAGRLEVLRLHCRALPLGRDVELGALAEQTEMYTG</sequence>
<gene>
    <name evidence="3" type="ORF">Agub_g10166</name>
</gene>
<organism evidence="3 4">
    <name type="scientific">Astrephomene gubernaculifera</name>
    <dbReference type="NCBI Taxonomy" id="47775"/>
    <lineage>
        <taxon>Eukaryota</taxon>
        <taxon>Viridiplantae</taxon>
        <taxon>Chlorophyta</taxon>
        <taxon>core chlorophytes</taxon>
        <taxon>Chlorophyceae</taxon>
        <taxon>CS clade</taxon>
        <taxon>Chlamydomonadales</taxon>
        <taxon>Astrephomenaceae</taxon>
        <taxon>Astrephomene</taxon>
    </lineage>
</organism>
<dbReference type="InterPro" id="IPR003959">
    <property type="entry name" value="ATPase_AAA_core"/>
</dbReference>
<feature type="domain" description="ATPase AAA-type core" evidence="2">
    <location>
        <begin position="2"/>
        <end position="95"/>
    </location>
</feature>
<comment type="similarity">
    <text evidence="1">Belongs to the AAA ATPase family.</text>
</comment>
<dbReference type="PANTHER" id="PTHR23077:SF117">
    <property type="entry name" value="AAA+ ATPASE DOMAIN-CONTAINING PROTEIN"/>
    <property type="match status" value="1"/>
</dbReference>
<reference evidence="3 4" key="1">
    <citation type="journal article" date="2021" name="Sci. Rep.">
        <title>Genome sequencing of the multicellular alga Astrephomene provides insights into convergent evolution of germ-soma differentiation.</title>
        <authorList>
            <person name="Yamashita S."/>
            <person name="Yamamoto K."/>
            <person name="Matsuzaki R."/>
            <person name="Suzuki S."/>
            <person name="Yamaguchi H."/>
            <person name="Hirooka S."/>
            <person name="Minakuchi Y."/>
            <person name="Miyagishima S."/>
            <person name="Kawachi M."/>
            <person name="Toyoda A."/>
            <person name="Nozaki H."/>
        </authorList>
    </citation>
    <scope>NUCLEOTIDE SEQUENCE [LARGE SCALE GENOMIC DNA]</scope>
    <source>
        <strain evidence="3 4">NIES-4017</strain>
    </source>
</reference>
<dbReference type="GO" id="GO:0005524">
    <property type="term" value="F:ATP binding"/>
    <property type="evidence" value="ECO:0007669"/>
    <property type="project" value="UniProtKB-KW"/>
</dbReference>
<evidence type="ECO:0000256" key="1">
    <source>
        <dbReference type="RuleBase" id="RU003651"/>
    </source>
</evidence>
<dbReference type="Gene3D" id="3.40.50.300">
    <property type="entry name" value="P-loop containing nucleotide triphosphate hydrolases"/>
    <property type="match status" value="1"/>
</dbReference>
<feature type="non-terminal residue" evidence="3">
    <location>
        <position position="1"/>
    </location>
</feature>
<name>A0AAD3DUU7_9CHLO</name>
<evidence type="ECO:0000313" key="3">
    <source>
        <dbReference type="EMBL" id="GFR48505.1"/>
    </source>
</evidence>
<dbReference type="InterPro" id="IPR050168">
    <property type="entry name" value="AAA_ATPase_domain"/>
</dbReference>
<proteinExistence type="inferred from homology"/>
<dbReference type="PROSITE" id="PS00674">
    <property type="entry name" value="AAA"/>
    <property type="match status" value="1"/>
</dbReference>
<dbReference type="SUPFAM" id="SSF52540">
    <property type="entry name" value="P-loop containing nucleoside triphosphate hydrolases"/>
    <property type="match status" value="1"/>
</dbReference>
<keyword evidence="1" id="KW-0547">Nucleotide-binding</keyword>
<evidence type="ECO:0000313" key="4">
    <source>
        <dbReference type="Proteomes" id="UP001054857"/>
    </source>
</evidence>
<feature type="non-terminal residue" evidence="3">
    <location>
        <position position="133"/>
    </location>
</feature>
<keyword evidence="1" id="KW-0067">ATP-binding</keyword>
<dbReference type="Proteomes" id="UP001054857">
    <property type="component" value="Unassembled WGS sequence"/>
</dbReference>
<evidence type="ECO:0000259" key="2">
    <source>
        <dbReference type="Pfam" id="PF00004"/>
    </source>
</evidence>
<comment type="caution">
    <text evidence="3">The sequence shown here is derived from an EMBL/GenBank/DDBJ whole genome shotgun (WGS) entry which is preliminary data.</text>
</comment>
<dbReference type="InterPro" id="IPR003960">
    <property type="entry name" value="ATPase_AAA_CS"/>
</dbReference>